<gene>
    <name evidence="1" type="ORF">DH2020_018305</name>
</gene>
<organism evidence="1 2">
    <name type="scientific">Rehmannia glutinosa</name>
    <name type="common">Chinese foxglove</name>
    <dbReference type="NCBI Taxonomy" id="99300"/>
    <lineage>
        <taxon>Eukaryota</taxon>
        <taxon>Viridiplantae</taxon>
        <taxon>Streptophyta</taxon>
        <taxon>Embryophyta</taxon>
        <taxon>Tracheophyta</taxon>
        <taxon>Spermatophyta</taxon>
        <taxon>Magnoliopsida</taxon>
        <taxon>eudicotyledons</taxon>
        <taxon>Gunneridae</taxon>
        <taxon>Pentapetalae</taxon>
        <taxon>asterids</taxon>
        <taxon>lamiids</taxon>
        <taxon>Lamiales</taxon>
        <taxon>Orobanchaceae</taxon>
        <taxon>Rehmannieae</taxon>
        <taxon>Rehmannia</taxon>
    </lineage>
</organism>
<name>A0ABR0WKJ1_REHGL</name>
<comment type="caution">
    <text evidence="1">The sequence shown here is derived from an EMBL/GenBank/DDBJ whole genome shotgun (WGS) entry which is preliminary data.</text>
</comment>
<reference evidence="1 2" key="1">
    <citation type="journal article" date="2021" name="Comput. Struct. Biotechnol. J.">
        <title>De novo genome assembly of the potent medicinal plant Rehmannia glutinosa using nanopore technology.</title>
        <authorList>
            <person name="Ma L."/>
            <person name="Dong C."/>
            <person name="Song C."/>
            <person name="Wang X."/>
            <person name="Zheng X."/>
            <person name="Niu Y."/>
            <person name="Chen S."/>
            <person name="Feng W."/>
        </authorList>
    </citation>
    <scope>NUCLEOTIDE SEQUENCE [LARGE SCALE GENOMIC DNA]</scope>
    <source>
        <strain evidence="1">DH-2019</strain>
    </source>
</reference>
<evidence type="ECO:0000313" key="2">
    <source>
        <dbReference type="Proteomes" id="UP001318860"/>
    </source>
</evidence>
<protein>
    <recommendedName>
        <fullName evidence="3">Reverse transcriptase</fullName>
    </recommendedName>
</protein>
<sequence>MGIETLPIFMYKLQTDARKTPSRASLLNRRFLHQRNRPWGYYLDYFTDIFTTRNPSDSEISPYYNVLNRKLMPRLTKMLCRPFEAKEIKQALFDMFPDKAPGPDGLPALFFQKYWHIVGADLTKALLDILNNNGDLSMWNNFVITLVPKVDNPILVKEFRLLACAMYFTKLLLGLLVIDSGLCCMKW</sequence>
<dbReference type="EMBL" id="JABTTQ020000010">
    <property type="protein sequence ID" value="KAK6147393.1"/>
    <property type="molecule type" value="Genomic_DNA"/>
</dbReference>
<accession>A0ABR0WKJ1</accession>
<proteinExistence type="predicted"/>
<evidence type="ECO:0000313" key="1">
    <source>
        <dbReference type="EMBL" id="KAK6147393.1"/>
    </source>
</evidence>
<keyword evidence="2" id="KW-1185">Reference proteome</keyword>
<evidence type="ECO:0008006" key="3">
    <source>
        <dbReference type="Google" id="ProtNLM"/>
    </source>
</evidence>
<dbReference type="Proteomes" id="UP001318860">
    <property type="component" value="Unassembled WGS sequence"/>
</dbReference>